<evidence type="ECO:0000313" key="3">
    <source>
        <dbReference type="Proteomes" id="UP000651271"/>
    </source>
</evidence>
<protein>
    <recommendedName>
        <fullName evidence="1">ABC-three component systems C-terminal domain-containing protein</fullName>
    </recommendedName>
</protein>
<reference evidence="2 3" key="1">
    <citation type="submission" date="2020-08" db="EMBL/GenBank/DDBJ databases">
        <title>Sphingobacterium sp. DN04309 isolated from aquaculture water.</title>
        <authorList>
            <person name="Zhang M."/>
        </authorList>
    </citation>
    <scope>NUCLEOTIDE SEQUENCE [LARGE SCALE GENOMIC DNA]</scope>
    <source>
        <strain evidence="2 3">DN04309</strain>
    </source>
</reference>
<dbReference type="InterPro" id="IPR046919">
    <property type="entry name" value="ABC-3C_CTD10"/>
</dbReference>
<name>A0ABR7YH17_9SPHI</name>
<gene>
    <name evidence="2" type="ORF">H8B04_13740</name>
</gene>
<accession>A0ABR7YH17</accession>
<dbReference type="EMBL" id="JACOIJ010000032">
    <property type="protein sequence ID" value="MBD1430607.1"/>
    <property type="molecule type" value="Genomic_DNA"/>
</dbReference>
<sequence length="277" mass="31631">MAKGKARVITELTIKKLYALSGNQCAFPDCSQSIFDHNGQPNISNICHIEAAEQGGQRYNPNSDDDYRRSFDNLILLCPNHHKITDDVKKYTVAVLRDMKRQHEAKFLQGLVGQDVITKNPSVLNIIIGELGSKIFDSQSVTEPMSAPDPENKIQYNNVIRFRPIIEEYKVYQGRLNKIYEEIEKQGSTRKEFVLHNIKNAYLVEKGKYNNDIEQIKVNADNIIESVQTKLWKIIENSSNKSSDLPIEAIEISLYIILVDAFMRCSILEEPPQNDSK</sequence>
<evidence type="ECO:0000313" key="2">
    <source>
        <dbReference type="EMBL" id="MBD1430607.1"/>
    </source>
</evidence>
<dbReference type="Pfam" id="PF20275">
    <property type="entry name" value="CTD10"/>
    <property type="match status" value="1"/>
</dbReference>
<feature type="domain" description="ABC-three component systems C-terminal" evidence="1">
    <location>
        <begin position="140"/>
        <end position="269"/>
    </location>
</feature>
<proteinExistence type="predicted"/>
<dbReference type="RefSeq" id="WP_190302717.1">
    <property type="nucleotide sequence ID" value="NZ_JACOIJ010000032.1"/>
</dbReference>
<organism evidence="2 3">
    <name type="scientific">Sphingobacterium litopenaei</name>
    <dbReference type="NCBI Taxonomy" id="2763500"/>
    <lineage>
        <taxon>Bacteria</taxon>
        <taxon>Pseudomonadati</taxon>
        <taxon>Bacteroidota</taxon>
        <taxon>Sphingobacteriia</taxon>
        <taxon>Sphingobacteriales</taxon>
        <taxon>Sphingobacteriaceae</taxon>
        <taxon>Sphingobacterium</taxon>
    </lineage>
</organism>
<comment type="caution">
    <text evidence="2">The sequence shown here is derived from an EMBL/GenBank/DDBJ whole genome shotgun (WGS) entry which is preliminary data.</text>
</comment>
<dbReference type="Proteomes" id="UP000651271">
    <property type="component" value="Unassembled WGS sequence"/>
</dbReference>
<evidence type="ECO:0000259" key="1">
    <source>
        <dbReference type="Pfam" id="PF20275"/>
    </source>
</evidence>
<keyword evidence="3" id="KW-1185">Reference proteome</keyword>